<dbReference type="SUPFAM" id="SSF52151">
    <property type="entry name" value="FabD/lysophospholipase-like"/>
    <property type="match status" value="1"/>
</dbReference>
<dbReference type="PROSITE" id="PS51635">
    <property type="entry name" value="PNPLA"/>
    <property type="match status" value="1"/>
</dbReference>
<dbReference type="PANTHER" id="PTHR14226:SF57">
    <property type="entry name" value="BLR7027 PROTEIN"/>
    <property type="match status" value="1"/>
</dbReference>
<reference evidence="6" key="1">
    <citation type="submission" date="2020-05" db="EMBL/GenBank/DDBJ databases">
        <authorList>
            <person name="Chiriac C."/>
            <person name="Salcher M."/>
            <person name="Ghai R."/>
            <person name="Kavagutti S V."/>
        </authorList>
    </citation>
    <scope>NUCLEOTIDE SEQUENCE</scope>
</reference>
<evidence type="ECO:0000256" key="2">
    <source>
        <dbReference type="ARBA" id="ARBA00022963"/>
    </source>
</evidence>
<evidence type="ECO:0000313" key="6">
    <source>
        <dbReference type="EMBL" id="CAB4197117.1"/>
    </source>
</evidence>
<organism evidence="6">
    <name type="scientific">uncultured Caudovirales phage</name>
    <dbReference type="NCBI Taxonomy" id="2100421"/>
    <lineage>
        <taxon>Viruses</taxon>
        <taxon>Duplodnaviria</taxon>
        <taxon>Heunggongvirae</taxon>
        <taxon>Uroviricota</taxon>
        <taxon>Caudoviricetes</taxon>
        <taxon>Peduoviridae</taxon>
        <taxon>Maltschvirus</taxon>
        <taxon>Maltschvirus maltsch</taxon>
    </lineage>
</organism>
<protein>
    <submittedName>
        <fullName evidence="6">RssA Predicted esterase of the alpha-beta hydrolase superfamily</fullName>
    </submittedName>
</protein>
<proteinExistence type="predicted"/>
<dbReference type="Gene3D" id="3.40.1090.10">
    <property type="entry name" value="Cytosolic phospholipase A2 catalytic domain"/>
    <property type="match status" value="1"/>
</dbReference>
<keyword evidence="3 4" id="KW-0443">Lipid metabolism</keyword>
<dbReference type="GO" id="GO:0016042">
    <property type="term" value="P:lipid catabolic process"/>
    <property type="evidence" value="ECO:0007669"/>
    <property type="project" value="UniProtKB-UniRule"/>
</dbReference>
<feature type="domain" description="PNPLA" evidence="5">
    <location>
        <begin position="4"/>
        <end position="179"/>
    </location>
</feature>
<feature type="short sequence motif" description="GXGXXG" evidence="4">
    <location>
        <begin position="8"/>
        <end position="13"/>
    </location>
</feature>
<dbReference type="PANTHER" id="PTHR14226">
    <property type="entry name" value="NEUROPATHY TARGET ESTERASE/SWISS CHEESE D.MELANOGASTER"/>
    <property type="match status" value="1"/>
</dbReference>
<feature type="short sequence motif" description="GXSXG" evidence="4">
    <location>
        <begin position="36"/>
        <end position="40"/>
    </location>
</feature>
<dbReference type="GO" id="GO:0016787">
    <property type="term" value="F:hydrolase activity"/>
    <property type="evidence" value="ECO:0007669"/>
    <property type="project" value="UniProtKB-UniRule"/>
</dbReference>
<dbReference type="Pfam" id="PF01734">
    <property type="entry name" value="Patatin"/>
    <property type="match status" value="1"/>
</dbReference>
<feature type="short sequence motif" description="DGA/G" evidence="4">
    <location>
        <begin position="166"/>
        <end position="168"/>
    </location>
</feature>
<sequence>MRALVLSGGGSKGAYQVGALKYILGECNIKYDAFCGVSVGALNCAFLSMFKYGEEKESINLLLDIWNNLDTSKIYKRWYPFGRWHALWKKSFLDSSPLHKLVKDGIDLNKVRSSGKIVNVGTVSLNSGRYTIFDQTSDYFLDAVIASASFPGMLTPVNFLNQLWTDGGVKEISPIKTAIDLGADVVDVIITSPKTRIKHFVSNPTTIDILKRSVDLSTDKIMTNDIEKVEMYNRLAIAGLTNKHYVKLNILKPEYNLIEDLLDFNPKKIKEMIEKGYTDAKYKYIM</sequence>
<evidence type="ECO:0000256" key="4">
    <source>
        <dbReference type="PROSITE-ProRule" id="PRU01161"/>
    </source>
</evidence>
<keyword evidence="2 4" id="KW-0442">Lipid degradation</keyword>
<keyword evidence="1 4" id="KW-0378">Hydrolase</keyword>
<dbReference type="EMBL" id="LR797252">
    <property type="protein sequence ID" value="CAB4197117.1"/>
    <property type="molecule type" value="Genomic_DNA"/>
</dbReference>
<evidence type="ECO:0000259" key="5">
    <source>
        <dbReference type="PROSITE" id="PS51635"/>
    </source>
</evidence>
<evidence type="ECO:0000256" key="1">
    <source>
        <dbReference type="ARBA" id="ARBA00022801"/>
    </source>
</evidence>
<evidence type="ECO:0000256" key="3">
    <source>
        <dbReference type="ARBA" id="ARBA00023098"/>
    </source>
</evidence>
<dbReference type="InterPro" id="IPR016035">
    <property type="entry name" value="Acyl_Trfase/lysoPLipase"/>
</dbReference>
<name>A0A6J5RS55_9CAUD</name>
<feature type="active site" description="Proton acceptor" evidence="4">
    <location>
        <position position="166"/>
    </location>
</feature>
<dbReference type="InterPro" id="IPR050301">
    <property type="entry name" value="NTE"/>
</dbReference>
<dbReference type="InterPro" id="IPR002641">
    <property type="entry name" value="PNPLA_dom"/>
</dbReference>
<gene>
    <name evidence="6" type="ORF">UFOVP1290_637</name>
</gene>
<feature type="active site" description="Nucleophile" evidence="4">
    <location>
        <position position="38"/>
    </location>
</feature>
<accession>A0A6J5RS55</accession>